<dbReference type="GeneID" id="94193421"/>
<dbReference type="Gene3D" id="3.40.1000.10">
    <property type="entry name" value="Mog1/PsbP, alpha/beta/alpha sandwich"/>
    <property type="match status" value="1"/>
</dbReference>
<dbReference type="SUPFAM" id="SSF55724">
    <property type="entry name" value="Mog1p/PsbP-like"/>
    <property type="match status" value="1"/>
</dbReference>
<protein>
    <submittedName>
        <fullName evidence="4">Ran guanine nucleotide release factor</fullName>
    </submittedName>
</protein>
<evidence type="ECO:0000256" key="1">
    <source>
        <dbReference type="ARBA" id="ARBA00010307"/>
    </source>
</evidence>
<dbReference type="AlphaFoldDB" id="A0AAV4LQC5"/>
<reference evidence="4 5" key="1">
    <citation type="submission" date="2021-06" db="EMBL/GenBank/DDBJ databases">
        <title>Genome sequence of Babesia caballi.</title>
        <authorList>
            <person name="Yamagishi J."/>
            <person name="Kidaka T."/>
            <person name="Ochi A."/>
        </authorList>
    </citation>
    <scope>NUCLEOTIDE SEQUENCE [LARGE SCALE GENOMIC DNA]</scope>
    <source>
        <strain evidence="4">USDA-D6B2</strain>
    </source>
</reference>
<dbReference type="GO" id="GO:0006606">
    <property type="term" value="P:protein import into nucleus"/>
    <property type="evidence" value="ECO:0007669"/>
    <property type="project" value="TreeGrafter"/>
</dbReference>
<keyword evidence="5" id="KW-1185">Reference proteome</keyword>
<name>A0AAV4LQC5_BABCB</name>
<dbReference type="GO" id="GO:0005634">
    <property type="term" value="C:nucleus"/>
    <property type="evidence" value="ECO:0007669"/>
    <property type="project" value="TreeGrafter"/>
</dbReference>
<dbReference type="RefSeq" id="XP_067714009.1">
    <property type="nucleotide sequence ID" value="XM_067857908.1"/>
</dbReference>
<dbReference type="Pfam" id="PF04603">
    <property type="entry name" value="Mog1"/>
    <property type="match status" value="1"/>
</dbReference>
<sequence length="113" mass="12877">MIGTIRHLYGGAIVCRIPSEFQDLSNFLPIPDHQEVFVYHLSNTHLQKNSRTPRESDCVLSFEILEYLTNEDDASLARHLFEDLASCNEAAHNEVKTYEQMIVPSSLGYSCNM</sequence>
<evidence type="ECO:0000256" key="2">
    <source>
        <dbReference type="ARBA" id="ARBA00022448"/>
    </source>
</evidence>
<dbReference type="PANTHER" id="PTHR15837">
    <property type="entry name" value="RAN GUANINE NUCLEOTIDE RELEASE FACTOR"/>
    <property type="match status" value="1"/>
</dbReference>
<dbReference type="GO" id="GO:0031267">
    <property type="term" value="F:small GTPase binding"/>
    <property type="evidence" value="ECO:0007669"/>
    <property type="project" value="TreeGrafter"/>
</dbReference>
<dbReference type="Proteomes" id="UP001497744">
    <property type="component" value="Unassembled WGS sequence"/>
</dbReference>
<comment type="caution">
    <text evidence="4">The sequence shown here is derived from an EMBL/GenBank/DDBJ whole genome shotgun (WGS) entry which is preliminary data.</text>
</comment>
<dbReference type="GO" id="GO:0005085">
    <property type="term" value="F:guanyl-nucleotide exchange factor activity"/>
    <property type="evidence" value="ECO:0007669"/>
    <property type="project" value="TreeGrafter"/>
</dbReference>
<gene>
    <name evidence="4" type="ORF">BcabD6B2_13730</name>
</gene>
<proteinExistence type="inferred from homology"/>
<dbReference type="InterPro" id="IPR016123">
    <property type="entry name" value="Mog1/PsbP_a/b/a-sand"/>
</dbReference>
<organism evidence="4 5">
    <name type="scientific">Babesia caballi</name>
    <dbReference type="NCBI Taxonomy" id="5871"/>
    <lineage>
        <taxon>Eukaryota</taxon>
        <taxon>Sar</taxon>
        <taxon>Alveolata</taxon>
        <taxon>Apicomplexa</taxon>
        <taxon>Aconoidasida</taxon>
        <taxon>Piroplasmida</taxon>
        <taxon>Babesiidae</taxon>
        <taxon>Babesia</taxon>
    </lineage>
</organism>
<evidence type="ECO:0000313" key="4">
    <source>
        <dbReference type="EMBL" id="GIX61938.1"/>
    </source>
</evidence>
<dbReference type="EMBL" id="BPLF01000001">
    <property type="protein sequence ID" value="GIX61938.1"/>
    <property type="molecule type" value="Genomic_DNA"/>
</dbReference>
<keyword evidence="3" id="KW-0653">Protein transport</keyword>
<keyword evidence="2" id="KW-0813">Transport</keyword>
<evidence type="ECO:0000313" key="5">
    <source>
        <dbReference type="Proteomes" id="UP001497744"/>
    </source>
</evidence>
<dbReference type="InterPro" id="IPR007681">
    <property type="entry name" value="Mog1"/>
</dbReference>
<comment type="similarity">
    <text evidence="1">Belongs to the MOG1 family.</text>
</comment>
<dbReference type="PANTHER" id="PTHR15837:SF0">
    <property type="entry name" value="RAN GUANINE NUCLEOTIDE RELEASE FACTOR"/>
    <property type="match status" value="1"/>
</dbReference>
<accession>A0AAV4LQC5</accession>
<evidence type="ECO:0000256" key="3">
    <source>
        <dbReference type="ARBA" id="ARBA00022927"/>
    </source>
</evidence>